<dbReference type="PANTHER" id="PTHR10648:SF1">
    <property type="entry name" value="SERINE_THREONINE-PROTEIN PHOSPHATASE 4 REGULATORY SUBUNIT 1"/>
    <property type="match status" value="1"/>
</dbReference>
<protein>
    <submittedName>
        <fullName evidence="3">Uncharacterized protein</fullName>
    </submittedName>
</protein>
<evidence type="ECO:0000313" key="4">
    <source>
        <dbReference type="Proteomes" id="UP000314982"/>
    </source>
</evidence>
<evidence type="ECO:0000313" key="3">
    <source>
        <dbReference type="Ensembl" id="ENSHHUP00000006715.1"/>
    </source>
</evidence>
<feature type="compositionally biased region" description="Polar residues" evidence="2">
    <location>
        <begin position="1"/>
        <end position="10"/>
    </location>
</feature>
<dbReference type="SUPFAM" id="SSF48371">
    <property type="entry name" value="ARM repeat"/>
    <property type="match status" value="1"/>
</dbReference>
<dbReference type="Ensembl" id="ENSHHUT00000006918.1">
    <property type="protein sequence ID" value="ENSHHUP00000006715.1"/>
    <property type="gene ID" value="ENSHHUG00000004131.1"/>
</dbReference>
<keyword evidence="1" id="KW-0677">Repeat</keyword>
<dbReference type="GO" id="GO:0019888">
    <property type="term" value="F:protein phosphatase regulator activity"/>
    <property type="evidence" value="ECO:0007669"/>
    <property type="project" value="TreeGrafter"/>
</dbReference>
<reference evidence="3" key="2">
    <citation type="submission" date="2025-08" db="UniProtKB">
        <authorList>
            <consortium name="Ensembl"/>
        </authorList>
    </citation>
    <scope>IDENTIFICATION</scope>
</reference>
<dbReference type="Gene3D" id="1.25.10.10">
    <property type="entry name" value="Leucine-rich Repeat Variant"/>
    <property type="match status" value="1"/>
</dbReference>
<dbReference type="PANTHER" id="PTHR10648">
    <property type="entry name" value="SERINE/THREONINE-PROTEIN PHOSPHATASE PP2A 65 KDA REGULATORY SUBUNIT"/>
    <property type="match status" value="1"/>
</dbReference>
<dbReference type="InterPro" id="IPR016024">
    <property type="entry name" value="ARM-type_fold"/>
</dbReference>
<dbReference type="GeneTree" id="ENSGT00950000183066"/>
<feature type="compositionally biased region" description="Low complexity" evidence="2">
    <location>
        <begin position="155"/>
        <end position="164"/>
    </location>
</feature>
<accession>A0A4W5K869</accession>
<dbReference type="AlphaFoldDB" id="A0A4W5K869"/>
<name>A0A4W5K869_9TELE</name>
<reference evidence="4" key="1">
    <citation type="submission" date="2018-06" db="EMBL/GenBank/DDBJ databases">
        <title>Genome assembly of Danube salmon.</title>
        <authorList>
            <person name="Macqueen D.J."/>
            <person name="Gundappa M.K."/>
        </authorList>
    </citation>
    <scope>NUCLEOTIDE SEQUENCE [LARGE SCALE GENOMIC DNA]</scope>
</reference>
<reference evidence="3" key="3">
    <citation type="submission" date="2025-09" db="UniProtKB">
        <authorList>
            <consortium name="Ensembl"/>
        </authorList>
    </citation>
    <scope>IDENTIFICATION</scope>
</reference>
<sequence length="244" mass="27302">MLKGQGPQTRTEGEKEEVVVEDREMSSLEPATCFQIQKVLDYLQPHMDDPDVQAQVQVLSAALKAAQLESQSEEEEGESESQTPENGEPDEESSQNRVTTEETQTPEPPTLQARDPAPTEEQKEKEAEAETEKEPELQESPPNSPVLVRDDSGHSSVESELMESVEGKEDSAFNQVCEEKSKAQWKVRRTLAFSIHDLALILGDQLTAADLVPIFNGFLKDLDEVRIGVLKHLYDFLKVRPPYV</sequence>
<feature type="compositionally biased region" description="Basic and acidic residues" evidence="2">
    <location>
        <begin position="11"/>
        <end position="26"/>
    </location>
</feature>
<keyword evidence="4" id="KW-1185">Reference proteome</keyword>
<feature type="region of interest" description="Disordered" evidence="2">
    <location>
        <begin position="1"/>
        <end position="29"/>
    </location>
</feature>
<evidence type="ECO:0000256" key="2">
    <source>
        <dbReference type="SAM" id="MobiDB-lite"/>
    </source>
</evidence>
<dbReference type="InterPro" id="IPR051023">
    <property type="entry name" value="PP2A_Regulatory_Subunit_A"/>
</dbReference>
<feature type="region of interest" description="Disordered" evidence="2">
    <location>
        <begin position="66"/>
        <end position="171"/>
    </location>
</feature>
<dbReference type="InterPro" id="IPR011989">
    <property type="entry name" value="ARM-like"/>
</dbReference>
<organism evidence="3 4">
    <name type="scientific">Hucho hucho</name>
    <name type="common">huchen</name>
    <dbReference type="NCBI Taxonomy" id="62062"/>
    <lineage>
        <taxon>Eukaryota</taxon>
        <taxon>Metazoa</taxon>
        <taxon>Chordata</taxon>
        <taxon>Craniata</taxon>
        <taxon>Vertebrata</taxon>
        <taxon>Euteleostomi</taxon>
        <taxon>Actinopterygii</taxon>
        <taxon>Neopterygii</taxon>
        <taxon>Teleostei</taxon>
        <taxon>Protacanthopterygii</taxon>
        <taxon>Salmoniformes</taxon>
        <taxon>Salmonidae</taxon>
        <taxon>Salmoninae</taxon>
        <taxon>Hucho</taxon>
    </lineage>
</organism>
<dbReference type="GO" id="GO:0005737">
    <property type="term" value="C:cytoplasm"/>
    <property type="evidence" value="ECO:0007669"/>
    <property type="project" value="TreeGrafter"/>
</dbReference>
<evidence type="ECO:0000256" key="1">
    <source>
        <dbReference type="ARBA" id="ARBA00022737"/>
    </source>
</evidence>
<proteinExistence type="predicted"/>
<dbReference type="Proteomes" id="UP000314982">
    <property type="component" value="Unassembled WGS sequence"/>
</dbReference>
<feature type="compositionally biased region" description="Basic and acidic residues" evidence="2">
    <location>
        <begin position="120"/>
        <end position="136"/>
    </location>
</feature>